<dbReference type="SUPFAM" id="SSF56935">
    <property type="entry name" value="Porins"/>
    <property type="match status" value="1"/>
</dbReference>
<dbReference type="Proteomes" id="UP000261174">
    <property type="component" value="Unassembled WGS sequence"/>
</dbReference>
<dbReference type="Gene3D" id="2.60.40.1120">
    <property type="entry name" value="Carboxypeptidase-like, regulatory domain"/>
    <property type="match status" value="1"/>
</dbReference>
<protein>
    <submittedName>
        <fullName evidence="10">TonB-dependent receptor</fullName>
    </submittedName>
</protein>
<keyword evidence="6 7" id="KW-0998">Cell outer membrane</keyword>
<dbReference type="InterPro" id="IPR037066">
    <property type="entry name" value="Plug_dom_sf"/>
</dbReference>
<dbReference type="InterPro" id="IPR008969">
    <property type="entry name" value="CarboxyPept-like_regulatory"/>
</dbReference>
<organism evidence="10 11">
    <name type="scientific">Chitinophaga silvisoli</name>
    <dbReference type="NCBI Taxonomy" id="2291814"/>
    <lineage>
        <taxon>Bacteria</taxon>
        <taxon>Pseudomonadati</taxon>
        <taxon>Bacteroidota</taxon>
        <taxon>Chitinophagia</taxon>
        <taxon>Chitinophagales</taxon>
        <taxon>Chitinophagaceae</taxon>
        <taxon>Chitinophaga</taxon>
    </lineage>
</organism>
<evidence type="ECO:0000256" key="4">
    <source>
        <dbReference type="ARBA" id="ARBA00022692"/>
    </source>
</evidence>
<reference evidence="10 11" key="1">
    <citation type="submission" date="2018-08" db="EMBL/GenBank/DDBJ databases">
        <title>Chitinophaga sp. K20C18050901, a novel bacterium isolated from forest soil.</title>
        <authorList>
            <person name="Wang C."/>
        </authorList>
    </citation>
    <scope>NUCLEOTIDE SEQUENCE [LARGE SCALE GENOMIC DNA]</scope>
    <source>
        <strain evidence="10 11">K20C18050901</strain>
    </source>
</reference>
<feature type="signal peptide" evidence="8">
    <location>
        <begin position="1"/>
        <end position="22"/>
    </location>
</feature>
<evidence type="ECO:0000256" key="6">
    <source>
        <dbReference type="ARBA" id="ARBA00023237"/>
    </source>
</evidence>
<feature type="domain" description="TonB-dependent receptor plug" evidence="9">
    <location>
        <begin position="147"/>
        <end position="223"/>
    </location>
</feature>
<evidence type="ECO:0000256" key="3">
    <source>
        <dbReference type="ARBA" id="ARBA00022452"/>
    </source>
</evidence>
<gene>
    <name evidence="10" type="ORF">DXN04_28415</name>
</gene>
<dbReference type="GO" id="GO:0009279">
    <property type="term" value="C:cell outer membrane"/>
    <property type="evidence" value="ECO:0007669"/>
    <property type="project" value="UniProtKB-SubCell"/>
</dbReference>
<evidence type="ECO:0000259" key="9">
    <source>
        <dbReference type="Pfam" id="PF07715"/>
    </source>
</evidence>
<dbReference type="Gene3D" id="2.170.130.10">
    <property type="entry name" value="TonB-dependent receptor, plug domain"/>
    <property type="match status" value="1"/>
</dbReference>
<comment type="similarity">
    <text evidence="7">Belongs to the TonB-dependent receptor family.</text>
</comment>
<evidence type="ECO:0000256" key="1">
    <source>
        <dbReference type="ARBA" id="ARBA00004571"/>
    </source>
</evidence>
<dbReference type="RefSeq" id="WP_116856852.1">
    <property type="nucleotide sequence ID" value="NZ_QTJV01000013.1"/>
</dbReference>
<dbReference type="SUPFAM" id="SSF49464">
    <property type="entry name" value="Carboxypeptidase regulatory domain-like"/>
    <property type="match status" value="1"/>
</dbReference>
<comment type="subcellular location">
    <subcellularLocation>
        <location evidence="1 7">Cell outer membrane</location>
        <topology evidence="1 7">Multi-pass membrane protein</topology>
    </subcellularLocation>
</comment>
<name>A0A3E1NUW3_9BACT</name>
<dbReference type="PROSITE" id="PS52016">
    <property type="entry name" value="TONB_DEPENDENT_REC_3"/>
    <property type="match status" value="1"/>
</dbReference>
<keyword evidence="2 7" id="KW-0813">Transport</keyword>
<keyword evidence="4 7" id="KW-0812">Transmembrane</keyword>
<dbReference type="Pfam" id="PF07715">
    <property type="entry name" value="Plug"/>
    <property type="match status" value="1"/>
</dbReference>
<evidence type="ECO:0000313" key="11">
    <source>
        <dbReference type="Proteomes" id="UP000261174"/>
    </source>
</evidence>
<dbReference type="InterPro" id="IPR036942">
    <property type="entry name" value="Beta-barrel_TonB_sf"/>
</dbReference>
<keyword evidence="11" id="KW-1185">Reference proteome</keyword>
<dbReference type="InterPro" id="IPR012910">
    <property type="entry name" value="Plug_dom"/>
</dbReference>
<keyword evidence="5 7" id="KW-0472">Membrane</keyword>
<dbReference type="EMBL" id="QTJV01000013">
    <property type="protein sequence ID" value="RFM31696.1"/>
    <property type="molecule type" value="Genomic_DNA"/>
</dbReference>
<keyword evidence="10" id="KW-0675">Receptor</keyword>
<keyword evidence="8" id="KW-0732">Signal</keyword>
<evidence type="ECO:0000256" key="8">
    <source>
        <dbReference type="SAM" id="SignalP"/>
    </source>
</evidence>
<comment type="caution">
    <text evidence="10">The sequence shown here is derived from an EMBL/GenBank/DDBJ whole genome shotgun (WGS) entry which is preliminary data.</text>
</comment>
<evidence type="ECO:0000256" key="5">
    <source>
        <dbReference type="ARBA" id="ARBA00023136"/>
    </source>
</evidence>
<dbReference type="InterPro" id="IPR039426">
    <property type="entry name" value="TonB-dep_rcpt-like"/>
</dbReference>
<accession>A0A3E1NUW3</accession>
<keyword evidence="3 7" id="KW-1134">Transmembrane beta strand</keyword>
<sequence length="775" mass="87129">MHIRIAVLALFISSITSIKALAQHKYTISGIIRDKTTGETLIGASIHVLTQSKYSSTSNNYGFYTIVVPEGAYTLVISYTGYQQDTLSITLNKDLVRNISLNPSSGMLSEVVITSQSSKNRLSTAQMGTEKLSTAEIANVPVFLGEKDIIKTIQLLPGVKTTGEGSGGFYVRGGNIDENLLLLDEVPVYNATHLLGFFSTFNSDAIKDLTIYKGAMPSQFGGRLSSVVDIRTRDGNNQEFHGSGGLGLIASHLNLEGPIVKDKSSFMISARRSYADIFLKLSSSEDVKNSNLYFYDVNAKLSYNLDDHNRIFLSFYNGRDNLKISDDFALYYGNTTGTFRLNHNFNSHLFSNTTLSYSDYNHHIEIADNASNTKMESTIRDFTLKEDFTYFMSNDDRINFGITSTHHTLNPGLVDASKNSAYNSQILDKKYALESAAYINHEFSLSRLKINYGLRLSVFNVFGPGEYYNYNEEGDPVDSTSYKTAELVNTYINLEPRASASYQLDSISSLKIAYSRNTQNIHLITNSASTQPTDLWILSSPNVQPEIADQVSLGYYRDLSQGRYEFSSEIYYKQLQHQIDFKDGAALSINNYVESQLLYGKGRAYGLELFLKKKTGRLTGWVSYTLSRTERQIDKINGGDWYPAHQDQTHNLAIVSMYQLNKKVTLSANWVYNTGNAVTYPSGKYEINGATVFLYTERNGYRMPAYHRLDVGVTIAGRKGKKWNSDWNFSVYNAYGKQNPYFIEFKNDPANSNRTIAQQTALFRWVPSITYNFAF</sequence>
<dbReference type="OrthoDB" id="9803050at2"/>
<proteinExistence type="inferred from homology"/>
<evidence type="ECO:0000256" key="2">
    <source>
        <dbReference type="ARBA" id="ARBA00022448"/>
    </source>
</evidence>
<feature type="chain" id="PRO_5017750994" evidence="8">
    <location>
        <begin position="23"/>
        <end position="775"/>
    </location>
</feature>
<dbReference type="Gene3D" id="2.40.170.20">
    <property type="entry name" value="TonB-dependent receptor, beta-barrel domain"/>
    <property type="match status" value="1"/>
</dbReference>
<evidence type="ECO:0000313" key="10">
    <source>
        <dbReference type="EMBL" id="RFM31696.1"/>
    </source>
</evidence>
<dbReference type="AlphaFoldDB" id="A0A3E1NUW3"/>
<evidence type="ECO:0000256" key="7">
    <source>
        <dbReference type="PROSITE-ProRule" id="PRU01360"/>
    </source>
</evidence>
<dbReference type="Pfam" id="PF13715">
    <property type="entry name" value="CarbopepD_reg_2"/>
    <property type="match status" value="1"/>
</dbReference>